<dbReference type="Pfam" id="PF14833">
    <property type="entry name" value="NAD_binding_11"/>
    <property type="match status" value="1"/>
</dbReference>
<dbReference type="InterPro" id="IPR029154">
    <property type="entry name" value="HIBADH-like_NADP-bd"/>
</dbReference>
<proteinExistence type="predicted"/>
<dbReference type="InterPro" id="IPR008927">
    <property type="entry name" value="6-PGluconate_DH-like_C_sf"/>
</dbReference>
<reference evidence="2" key="1">
    <citation type="submission" date="2020-01" db="EMBL/GenBank/DDBJ databases">
        <authorList>
            <consortium name="DOE Joint Genome Institute"/>
            <person name="Haridas S."/>
            <person name="Albert R."/>
            <person name="Binder M."/>
            <person name="Bloem J."/>
            <person name="Labutti K."/>
            <person name="Salamov A."/>
            <person name="Andreopoulos B."/>
            <person name="Baker S.E."/>
            <person name="Barry K."/>
            <person name="Bills G."/>
            <person name="Bluhm B.H."/>
            <person name="Cannon C."/>
            <person name="Castanera R."/>
            <person name="Culley D.E."/>
            <person name="Daum C."/>
            <person name="Ezra D."/>
            <person name="Gonzalez J.B."/>
            <person name="Henrissat B."/>
            <person name="Kuo A."/>
            <person name="Liang C."/>
            <person name="Lipzen A."/>
            <person name="Lutzoni F."/>
            <person name="Magnuson J."/>
            <person name="Mondo S."/>
            <person name="Nolan M."/>
            <person name="Ohm R."/>
            <person name="Pangilinan J."/>
            <person name="Park H.-J."/>
            <person name="Ramirez L."/>
            <person name="Alfaro M."/>
            <person name="Sun H."/>
            <person name="Tritt A."/>
            <person name="Yoshinaga Y."/>
            <person name="Zwiers L.-H."/>
            <person name="Turgeon B.G."/>
            <person name="Goodwin S.B."/>
            <person name="Spatafora J.W."/>
            <person name="Crous P.W."/>
            <person name="Grigoriev I.V."/>
        </authorList>
    </citation>
    <scope>NUCLEOTIDE SEQUENCE</scope>
    <source>
        <strain evidence="2">IPT5</strain>
    </source>
</reference>
<evidence type="ECO:0000259" key="1">
    <source>
        <dbReference type="Pfam" id="PF14833"/>
    </source>
</evidence>
<dbReference type="GO" id="GO:0005739">
    <property type="term" value="C:mitochondrion"/>
    <property type="evidence" value="ECO:0007669"/>
    <property type="project" value="TreeGrafter"/>
</dbReference>
<protein>
    <recommendedName>
        <fullName evidence="1">3-hydroxyisobutyrate dehydrogenase-like NAD-binding domain-containing protein</fullName>
    </recommendedName>
</protein>
<dbReference type="SUPFAM" id="SSF48179">
    <property type="entry name" value="6-phosphogluconate dehydrogenase C-terminal domain-like"/>
    <property type="match status" value="1"/>
</dbReference>
<sequence length="56" mass="5908">SKLLYCSDMVSSLAAKICNNYLSCTILLANPEAMATGVKLGLDPKLLYQVVNASTG</sequence>
<name>A0A6A7BLK8_9PLEO</name>
<dbReference type="PANTHER" id="PTHR22981:SF81">
    <property type="entry name" value="DEHYDROGENASE, PUTATIVE-RELATED"/>
    <property type="match status" value="1"/>
</dbReference>
<dbReference type="Gene3D" id="1.10.1040.10">
    <property type="entry name" value="N-(1-d-carboxylethyl)-l-norvaline Dehydrogenase, domain 2"/>
    <property type="match status" value="1"/>
</dbReference>
<dbReference type="EMBL" id="MU006290">
    <property type="protein sequence ID" value="KAF2855375.1"/>
    <property type="molecule type" value="Genomic_DNA"/>
</dbReference>
<evidence type="ECO:0000313" key="3">
    <source>
        <dbReference type="Proteomes" id="UP000799423"/>
    </source>
</evidence>
<dbReference type="Proteomes" id="UP000799423">
    <property type="component" value="Unassembled WGS sequence"/>
</dbReference>
<feature type="non-terminal residue" evidence="2">
    <location>
        <position position="56"/>
    </location>
</feature>
<evidence type="ECO:0000313" key="2">
    <source>
        <dbReference type="EMBL" id="KAF2855375.1"/>
    </source>
</evidence>
<dbReference type="AlphaFoldDB" id="A0A6A7BLK8"/>
<dbReference type="GO" id="GO:0051287">
    <property type="term" value="F:NAD binding"/>
    <property type="evidence" value="ECO:0007669"/>
    <property type="project" value="InterPro"/>
</dbReference>
<feature type="non-terminal residue" evidence="2">
    <location>
        <position position="1"/>
    </location>
</feature>
<feature type="domain" description="3-hydroxyisobutyrate dehydrogenase-like NAD-binding" evidence="1">
    <location>
        <begin position="14"/>
        <end position="56"/>
    </location>
</feature>
<dbReference type="GO" id="GO:0008442">
    <property type="term" value="F:3-hydroxyisobutyrate dehydrogenase activity"/>
    <property type="evidence" value="ECO:0007669"/>
    <property type="project" value="TreeGrafter"/>
</dbReference>
<accession>A0A6A7BLK8</accession>
<organism evidence="2 3">
    <name type="scientific">Plenodomus tracheiphilus IPT5</name>
    <dbReference type="NCBI Taxonomy" id="1408161"/>
    <lineage>
        <taxon>Eukaryota</taxon>
        <taxon>Fungi</taxon>
        <taxon>Dikarya</taxon>
        <taxon>Ascomycota</taxon>
        <taxon>Pezizomycotina</taxon>
        <taxon>Dothideomycetes</taxon>
        <taxon>Pleosporomycetidae</taxon>
        <taxon>Pleosporales</taxon>
        <taxon>Pleosporineae</taxon>
        <taxon>Leptosphaeriaceae</taxon>
        <taxon>Plenodomus</taxon>
    </lineage>
</organism>
<gene>
    <name evidence="2" type="ORF">T440DRAFT_356007</name>
</gene>
<dbReference type="GO" id="GO:0006574">
    <property type="term" value="P:L-valine catabolic process"/>
    <property type="evidence" value="ECO:0007669"/>
    <property type="project" value="TreeGrafter"/>
</dbReference>
<dbReference type="OrthoDB" id="21615at2759"/>
<dbReference type="InterPro" id="IPR013328">
    <property type="entry name" value="6PGD_dom2"/>
</dbReference>
<keyword evidence="3" id="KW-1185">Reference proteome</keyword>
<dbReference type="PANTHER" id="PTHR22981">
    <property type="entry name" value="3-HYDROXYISOBUTYRATE DEHYDROGENASE-RELATED"/>
    <property type="match status" value="1"/>
</dbReference>